<protein>
    <submittedName>
        <fullName evidence="1">Uncharacterized protein</fullName>
    </submittedName>
</protein>
<accession>A0AAD7BFZ4</accession>
<proteinExistence type="predicted"/>
<dbReference type="EMBL" id="JARKIF010000017">
    <property type="protein sequence ID" value="KAJ7620142.1"/>
    <property type="molecule type" value="Genomic_DNA"/>
</dbReference>
<dbReference type="Proteomes" id="UP001221142">
    <property type="component" value="Unassembled WGS sequence"/>
</dbReference>
<gene>
    <name evidence="1" type="ORF">FB45DRAFT_1006795</name>
</gene>
<reference evidence="1" key="1">
    <citation type="submission" date="2023-03" db="EMBL/GenBank/DDBJ databases">
        <title>Massive genome expansion in bonnet fungi (Mycena s.s.) driven by repeated elements and novel gene families across ecological guilds.</title>
        <authorList>
            <consortium name="Lawrence Berkeley National Laboratory"/>
            <person name="Harder C.B."/>
            <person name="Miyauchi S."/>
            <person name="Viragh M."/>
            <person name="Kuo A."/>
            <person name="Thoen E."/>
            <person name="Andreopoulos B."/>
            <person name="Lu D."/>
            <person name="Skrede I."/>
            <person name="Drula E."/>
            <person name="Henrissat B."/>
            <person name="Morin E."/>
            <person name="Kohler A."/>
            <person name="Barry K."/>
            <person name="LaButti K."/>
            <person name="Morin E."/>
            <person name="Salamov A."/>
            <person name="Lipzen A."/>
            <person name="Mereny Z."/>
            <person name="Hegedus B."/>
            <person name="Baldrian P."/>
            <person name="Stursova M."/>
            <person name="Weitz H."/>
            <person name="Taylor A."/>
            <person name="Grigoriev I.V."/>
            <person name="Nagy L.G."/>
            <person name="Martin F."/>
            <person name="Kauserud H."/>
        </authorList>
    </citation>
    <scope>NUCLEOTIDE SEQUENCE</scope>
    <source>
        <strain evidence="1">9284</strain>
    </source>
</reference>
<sequence length="171" mass="18250">MLVAPVSSRRYRDDVPPPAIQLPRTLARPAFTDISREALAAASPDLDRVPAEFVRHGLLAKATQMQAGIAALAPSHLPQSIPKSHLPRTLTIPLRVTSVARPSYPTHVLAITASSSKSPRESVGTGNCLTAGGRLSNALLIPIMARNVRLFSTTKSFGTSFSLYSPGQNFV</sequence>
<organism evidence="1 2">
    <name type="scientific">Roridomyces roridus</name>
    <dbReference type="NCBI Taxonomy" id="1738132"/>
    <lineage>
        <taxon>Eukaryota</taxon>
        <taxon>Fungi</taxon>
        <taxon>Dikarya</taxon>
        <taxon>Basidiomycota</taxon>
        <taxon>Agaricomycotina</taxon>
        <taxon>Agaricomycetes</taxon>
        <taxon>Agaricomycetidae</taxon>
        <taxon>Agaricales</taxon>
        <taxon>Marasmiineae</taxon>
        <taxon>Mycenaceae</taxon>
        <taxon>Roridomyces</taxon>
    </lineage>
</organism>
<name>A0AAD7BFZ4_9AGAR</name>
<evidence type="ECO:0000313" key="2">
    <source>
        <dbReference type="Proteomes" id="UP001221142"/>
    </source>
</evidence>
<dbReference type="AlphaFoldDB" id="A0AAD7BFZ4"/>
<comment type="caution">
    <text evidence="1">The sequence shown here is derived from an EMBL/GenBank/DDBJ whole genome shotgun (WGS) entry which is preliminary data.</text>
</comment>
<keyword evidence="2" id="KW-1185">Reference proteome</keyword>
<evidence type="ECO:0000313" key="1">
    <source>
        <dbReference type="EMBL" id="KAJ7620142.1"/>
    </source>
</evidence>